<keyword evidence="2" id="KW-1185">Reference proteome</keyword>
<evidence type="ECO:0000313" key="2">
    <source>
        <dbReference type="Proteomes" id="UP000199004"/>
    </source>
</evidence>
<sequence>MKDFAGTHSERTMSVTDAAVVSIGHFEELRRVRADVTSAALVLARELNDTGRRTDLDEAIAAFGLDRAELTAELAADLSASGSAARPA</sequence>
<dbReference type="Proteomes" id="UP000199004">
    <property type="component" value="Unassembled WGS sequence"/>
</dbReference>
<reference evidence="1 2" key="1">
    <citation type="submission" date="2016-10" db="EMBL/GenBank/DDBJ databases">
        <authorList>
            <person name="de Groot N.N."/>
        </authorList>
    </citation>
    <scope>NUCLEOTIDE SEQUENCE [LARGE SCALE GENOMIC DNA]</scope>
    <source>
        <strain evidence="1 2">CGMCC 1.11147</strain>
    </source>
</reference>
<dbReference type="STRING" id="1005944.SAMN05192576_2174"/>
<evidence type="ECO:0000313" key="1">
    <source>
        <dbReference type="EMBL" id="SDN46635.1"/>
    </source>
</evidence>
<proteinExistence type="predicted"/>
<protein>
    <submittedName>
        <fullName evidence="1">Uncharacterized protein</fullName>
    </submittedName>
</protein>
<organism evidence="1 2">
    <name type="scientific">Nocardioides szechwanensis</name>
    <dbReference type="NCBI Taxonomy" id="1005944"/>
    <lineage>
        <taxon>Bacteria</taxon>
        <taxon>Bacillati</taxon>
        <taxon>Actinomycetota</taxon>
        <taxon>Actinomycetes</taxon>
        <taxon>Propionibacteriales</taxon>
        <taxon>Nocardioidaceae</taxon>
        <taxon>Nocardioides</taxon>
    </lineage>
</organism>
<dbReference type="AlphaFoldDB" id="A0A1H0BM53"/>
<gene>
    <name evidence="1" type="ORF">SAMN05192576_2174</name>
</gene>
<dbReference type="RefSeq" id="WP_218029498.1">
    <property type="nucleotide sequence ID" value="NZ_BKAE01000023.1"/>
</dbReference>
<dbReference type="EMBL" id="FNIC01000003">
    <property type="protein sequence ID" value="SDN46635.1"/>
    <property type="molecule type" value="Genomic_DNA"/>
</dbReference>
<name>A0A1H0BM53_9ACTN</name>
<accession>A0A1H0BM53</accession>